<dbReference type="EMBL" id="ML986619">
    <property type="protein sequence ID" value="KAF2264009.1"/>
    <property type="molecule type" value="Genomic_DNA"/>
</dbReference>
<dbReference type="AlphaFoldDB" id="A0A9P4K726"/>
<keyword evidence="11" id="KW-1185">Reference proteome</keyword>
<dbReference type="Proteomes" id="UP000800093">
    <property type="component" value="Unassembled WGS sequence"/>
</dbReference>
<feature type="domain" description="Glycoside hydrolase family 2" evidence="9">
    <location>
        <begin position="797"/>
        <end position="899"/>
    </location>
</feature>
<dbReference type="PRINTS" id="PR00132">
    <property type="entry name" value="GLHYDRLASE2"/>
</dbReference>
<dbReference type="InterPro" id="IPR023232">
    <property type="entry name" value="Glyco_hydro_2_AS"/>
</dbReference>
<feature type="domain" description="Glycoside hydrolase family 2 immunoglobulin-like beta-sandwich" evidence="5">
    <location>
        <begin position="263"/>
        <end position="376"/>
    </location>
</feature>
<keyword evidence="4" id="KW-1133">Transmembrane helix</keyword>
<keyword evidence="4" id="KW-0812">Transmembrane</keyword>
<gene>
    <name evidence="10" type="ORF">CC78DRAFT_464344</name>
</gene>
<dbReference type="InterPro" id="IPR040605">
    <property type="entry name" value="Glyco_hydro2_dom5"/>
</dbReference>
<keyword evidence="2 10" id="KW-0378">Hydrolase</keyword>
<dbReference type="Pfam" id="PF02836">
    <property type="entry name" value="Glyco_hydro_2_C"/>
    <property type="match status" value="1"/>
</dbReference>
<dbReference type="SUPFAM" id="SSF51445">
    <property type="entry name" value="(Trans)glycosidases"/>
    <property type="match status" value="1"/>
</dbReference>
<dbReference type="GO" id="GO:0004553">
    <property type="term" value="F:hydrolase activity, hydrolyzing O-glycosyl compounds"/>
    <property type="evidence" value="ECO:0007669"/>
    <property type="project" value="InterPro"/>
</dbReference>
<dbReference type="Pfam" id="PF00703">
    <property type="entry name" value="Glyco_hydro_2"/>
    <property type="match status" value="1"/>
</dbReference>
<dbReference type="PROSITE" id="PS00608">
    <property type="entry name" value="GLYCOSYL_HYDROL_F2_2"/>
    <property type="match status" value="1"/>
</dbReference>
<evidence type="ECO:0000256" key="3">
    <source>
        <dbReference type="ARBA" id="ARBA00023295"/>
    </source>
</evidence>
<dbReference type="Pfam" id="PF18565">
    <property type="entry name" value="Glyco_hydro2_C5"/>
    <property type="match status" value="1"/>
</dbReference>
<comment type="caution">
    <text evidence="10">The sequence shown here is derived from an EMBL/GenBank/DDBJ whole genome shotgun (WGS) entry which is preliminary data.</text>
</comment>
<dbReference type="Gene3D" id="2.60.120.260">
    <property type="entry name" value="Galactose-binding domain-like"/>
    <property type="match status" value="1"/>
</dbReference>
<dbReference type="InterPro" id="IPR006103">
    <property type="entry name" value="Glyco_hydro_2_cat"/>
</dbReference>
<organism evidence="10 11">
    <name type="scientific">Lojkania enalia</name>
    <dbReference type="NCBI Taxonomy" id="147567"/>
    <lineage>
        <taxon>Eukaryota</taxon>
        <taxon>Fungi</taxon>
        <taxon>Dikarya</taxon>
        <taxon>Ascomycota</taxon>
        <taxon>Pezizomycotina</taxon>
        <taxon>Dothideomycetes</taxon>
        <taxon>Pleosporomycetidae</taxon>
        <taxon>Pleosporales</taxon>
        <taxon>Pleosporales incertae sedis</taxon>
        <taxon>Lojkania</taxon>
    </lineage>
</organism>
<dbReference type="InterPro" id="IPR013783">
    <property type="entry name" value="Ig-like_fold"/>
</dbReference>
<comment type="similarity">
    <text evidence="1">Belongs to the glycosyl hydrolase 2 family.</text>
</comment>
<evidence type="ECO:0000313" key="11">
    <source>
        <dbReference type="Proteomes" id="UP000800093"/>
    </source>
</evidence>
<sequence length="904" mass="101379">MGYTPPLSCISLPLCYLFLFLFLSYVHIEASPLKLTREATTVSSRQRLSVSNDWKFFRSETNPDQISYDKRPNLPSTSNTESLKAWILPSGNQFIKDPAKRYSRPTSSQRTNVTYAQNGFDDSKWETVSLPHDWAIQGPFYRDDSVPVKGGMGRLPIHGVGWYRRKLSVSVEDKSKLMYLDIDGAMSYAMVWVNEILVGGWPYGYNSFRLDLTPYLKEGHDNLLAIRLDNPTDSSRWYPGGGIYRNVWITKVEKVHVGQWGTFITSRNVSKKSATIDFIIQVENEDDIAQEVNVATDVHVFDAKSGRAGEKVAEFPRAVVTIGGNQHLQAKGTTELNNPKLWGPYSTQHPNLYIAITRLSANNETFDTYETQFGIRSITYDGDKGLLVNDEHVEIQGVNQHHDLGALGAAFNIRAAERQLEVLQELGCNAIRMSHNPPSPELLELTDRMGFLVVDEIFDVWERSKTSADFSLIFPEWHEPDLRAFIRRDRNHPSIIVWSVGNEVGEQYTDVSGASIAQTLNDMVYEEDPTRPTTASMNYAKPYMPFPRALDILSLNYQGEGIRDAPAYSHLSGIKTPPLYPDFHRTFPEKLLWASESAASLSTRGTYIFPVTRGISAPVNDTSGGNSKYLHVSSYELYSADFGASPDKVFSAQDHNPFVAGEFVWSGWDYLGEPTPYYSARSSYFGIIDLAGFKKDRFYLYQARWRPDLRMAHILPHWTWPGREGKVTPVHVFSSADEAELFINGKPQGKKKKGNYEYRFRWDDVLYEAGEISVVTYKKGSEWAKASVRTAGPAMGLRVNADRMDINGDGKDLAYLTVEIVDEEGNIVPEADNEVMFSVSGPGEIVATDNGNPTDFTSFISQTRKAFSGKVLVIVRASPGEAGEITVMASAVELKSVKVKIAAH</sequence>
<accession>A0A9P4K726</accession>
<dbReference type="SUPFAM" id="SSF49303">
    <property type="entry name" value="beta-Galactosidase/glucuronidase domain"/>
    <property type="match status" value="1"/>
</dbReference>
<evidence type="ECO:0000259" key="7">
    <source>
        <dbReference type="Pfam" id="PF02837"/>
    </source>
</evidence>
<dbReference type="InterPro" id="IPR036156">
    <property type="entry name" value="Beta-gal/glucu_dom_sf"/>
</dbReference>
<dbReference type="GO" id="GO:0005975">
    <property type="term" value="P:carbohydrate metabolic process"/>
    <property type="evidence" value="ECO:0007669"/>
    <property type="project" value="InterPro"/>
</dbReference>
<dbReference type="InterPro" id="IPR006101">
    <property type="entry name" value="Glyco_hydro_2"/>
</dbReference>
<dbReference type="InterPro" id="IPR032311">
    <property type="entry name" value="DUF4982"/>
</dbReference>
<name>A0A9P4K726_9PLEO</name>
<dbReference type="Pfam" id="PF16355">
    <property type="entry name" value="DUF4982"/>
    <property type="match status" value="1"/>
</dbReference>
<reference evidence="11" key="1">
    <citation type="journal article" date="2020" name="Stud. Mycol.">
        <title>101 Dothideomycetes genomes: A test case for predicting lifestyles and emergence of pathogens.</title>
        <authorList>
            <person name="Haridas S."/>
            <person name="Albert R."/>
            <person name="Binder M."/>
            <person name="Bloem J."/>
            <person name="LaButti K."/>
            <person name="Salamov A."/>
            <person name="Andreopoulos B."/>
            <person name="Baker S."/>
            <person name="Barry K."/>
            <person name="Bills G."/>
            <person name="Bluhm B."/>
            <person name="Cannon C."/>
            <person name="Castanera R."/>
            <person name="Culley D."/>
            <person name="Daum C."/>
            <person name="Ezra D."/>
            <person name="Gonzalez J."/>
            <person name="Henrissat B."/>
            <person name="Kuo A."/>
            <person name="Liang C."/>
            <person name="Lipzen A."/>
            <person name="Lutzoni F."/>
            <person name="Magnuson J."/>
            <person name="Mondo S."/>
            <person name="Nolan M."/>
            <person name="Ohm R."/>
            <person name="Pangilinan J."/>
            <person name="Park H.-J."/>
            <person name="Ramirez L."/>
            <person name="Alfaro M."/>
            <person name="Sun H."/>
            <person name="Tritt A."/>
            <person name="Yoshinaga Y."/>
            <person name="Zwiers L.-H."/>
            <person name="Turgeon B."/>
            <person name="Goodwin S."/>
            <person name="Spatafora J."/>
            <person name="Crous P."/>
            <person name="Grigoriev I."/>
        </authorList>
    </citation>
    <scope>NUCLEOTIDE SEQUENCE [LARGE SCALE GENOMIC DNA]</scope>
    <source>
        <strain evidence="11">CBS 304.66</strain>
    </source>
</reference>
<evidence type="ECO:0000256" key="1">
    <source>
        <dbReference type="ARBA" id="ARBA00007401"/>
    </source>
</evidence>
<dbReference type="InterPro" id="IPR051913">
    <property type="entry name" value="GH2_Domain-Containing"/>
</dbReference>
<feature type="domain" description="Glycoside hydrolase family 2 catalytic" evidence="6">
    <location>
        <begin position="383"/>
        <end position="543"/>
    </location>
</feature>
<dbReference type="InterPro" id="IPR006102">
    <property type="entry name" value="Ig-like_GH2"/>
</dbReference>
<dbReference type="Gene3D" id="2.60.40.10">
    <property type="entry name" value="Immunoglobulins"/>
    <property type="match status" value="3"/>
</dbReference>
<dbReference type="NCBIfam" id="NF041463">
    <property type="entry name" value="GalB"/>
    <property type="match status" value="1"/>
</dbReference>
<evidence type="ECO:0000256" key="2">
    <source>
        <dbReference type="ARBA" id="ARBA00022801"/>
    </source>
</evidence>
<dbReference type="InterPro" id="IPR006104">
    <property type="entry name" value="Glyco_hydro_2_N"/>
</dbReference>
<evidence type="ECO:0000259" key="8">
    <source>
        <dbReference type="Pfam" id="PF16355"/>
    </source>
</evidence>
<dbReference type="Pfam" id="PF02837">
    <property type="entry name" value="Glyco_hydro_2_N"/>
    <property type="match status" value="1"/>
</dbReference>
<dbReference type="SUPFAM" id="SSF49785">
    <property type="entry name" value="Galactose-binding domain-like"/>
    <property type="match status" value="1"/>
</dbReference>
<dbReference type="PANTHER" id="PTHR42732:SF1">
    <property type="entry name" value="BETA-MANNOSIDASE"/>
    <property type="match status" value="1"/>
</dbReference>
<keyword evidence="4" id="KW-0472">Membrane</keyword>
<evidence type="ECO:0000259" key="6">
    <source>
        <dbReference type="Pfam" id="PF02836"/>
    </source>
</evidence>
<proteinExistence type="inferred from homology"/>
<dbReference type="OrthoDB" id="408532at2759"/>
<feature type="domain" description="DUF4982" evidence="8">
    <location>
        <begin position="725"/>
        <end position="784"/>
    </location>
</feature>
<keyword evidence="3" id="KW-0326">Glycosidase</keyword>
<evidence type="ECO:0000259" key="9">
    <source>
        <dbReference type="Pfam" id="PF18565"/>
    </source>
</evidence>
<feature type="domain" description="Glycosyl hydrolases family 2 sugar binding" evidence="7">
    <location>
        <begin position="125"/>
        <end position="247"/>
    </location>
</feature>
<protein>
    <submittedName>
        <fullName evidence="10">Glycoside hydrolase</fullName>
    </submittedName>
</protein>
<dbReference type="InterPro" id="IPR017853">
    <property type="entry name" value="GH"/>
</dbReference>
<dbReference type="InterPro" id="IPR048229">
    <property type="entry name" value="GalB-like"/>
</dbReference>
<evidence type="ECO:0000259" key="5">
    <source>
        <dbReference type="Pfam" id="PF00703"/>
    </source>
</evidence>
<dbReference type="Gene3D" id="3.20.20.80">
    <property type="entry name" value="Glycosidases"/>
    <property type="match status" value="1"/>
</dbReference>
<evidence type="ECO:0000256" key="4">
    <source>
        <dbReference type="SAM" id="Phobius"/>
    </source>
</evidence>
<dbReference type="PANTHER" id="PTHR42732">
    <property type="entry name" value="BETA-GALACTOSIDASE"/>
    <property type="match status" value="1"/>
</dbReference>
<dbReference type="InterPro" id="IPR008979">
    <property type="entry name" value="Galactose-bd-like_sf"/>
</dbReference>
<feature type="transmembrane region" description="Helical" evidence="4">
    <location>
        <begin position="7"/>
        <end position="28"/>
    </location>
</feature>
<evidence type="ECO:0000313" key="10">
    <source>
        <dbReference type="EMBL" id="KAF2264009.1"/>
    </source>
</evidence>